<organism evidence="7 8">
    <name type="scientific">Echinicola soli</name>
    <dbReference type="NCBI Taxonomy" id="2591634"/>
    <lineage>
        <taxon>Bacteria</taxon>
        <taxon>Pseudomonadati</taxon>
        <taxon>Bacteroidota</taxon>
        <taxon>Cytophagia</taxon>
        <taxon>Cytophagales</taxon>
        <taxon>Cyclobacteriaceae</taxon>
        <taxon>Echinicola</taxon>
    </lineage>
</organism>
<evidence type="ECO:0000256" key="3">
    <source>
        <dbReference type="ARBA" id="ARBA00023082"/>
    </source>
</evidence>
<dbReference type="Pfam" id="PF04542">
    <property type="entry name" value="Sigma70_r2"/>
    <property type="match status" value="1"/>
</dbReference>
<name>A0A514CFZ7_9BACT</name>
<dbReference type="Pfam" id="PF08281">
    <property type="entry name" value="Sigma70_r4_2"/>
    <property type="match status" value="1"/>
</dbReference>
<dbReference type="Gene3D" id="1.10.1740.10">
    <property type="match status" value="1"/>
</dbReference>
<feature type="domain" description="RNA polymerase sigma factor 70 region 4 type 2" evidence="6">
    <location>
        <begin position="154"/>
        <end position="204"/>
    </location>
</feature>
<evidence type="ECO:0000313" key="7">
    <source>
        <dbReference type="EMBL" id="QDH78745.1"/>
    </source>
</evidence>
<dbReference type="InterPro" id="IPR007627">
    <property type="entry name" value="RNA_pol_sigma70_r2"/>
</dbReference>
<dbReference type="InterPro" id="IPR036388">
    <property type="entry name" value="WH-like_DNA-bd_sf"/>
</dbReference>
<feature type="domain" description="RNA polymerase sigma-70 region 2" evidence="5">
    <location>
        <begin position="53"/>
        <end position="120"/>
    </location>
</feature>
<dbReference type="InterPro" id="IPR013325">
    <property type="entry name" value="RNA_pol_sigma_r2"/>
</dbReference>
<keyword evidence="3" id="KW-0731">Sigma factor</keyword>
<dbReference type="EMBL" id="CP041253">
    <property type="protein sequence ID" value="QDH78745.1"/>
    <property type="molecule type" value="Genomic_DNA"/>
</dbReference>
<dbReference type="NCBIfam" id="TIGR02937">
    <property type="entry name" value="sigma70-ECF"/>
    <property type="match status" value="1"/>
</dbReference>
<dbReference type="PANTHER" id="PTHR43133:SF46">
    <property type="entry name" value="RNA POLYMERASE SIGMA-70 FACTOR ECF SUBFAMILY"/>
    <property type="match status" value="1"/>
</dbReference>
<evidence type="ECO:0000256" key="4">
    <source>
        <dbReference type="ARBA" id="ARBA00023163"/>
    </source>
</evidence>
<evidence type="ECO:0000313" key="8">
    <source>
        <dbReference type="Proteomes" id="UP000316614"/>
    </source>
</evidence>
<evidence type="ECO:0000259" key="6">
    <source>
        <dbReference type="Pfam" id="PF08281"/>
    </source>
</evidence>
<sequence length="213" mass="25462">MKDTQDNRLRPALTEKGTTQFYGQKMMTYYEEKSDFDIWSAFKLGNEAAFNYIYRKHMKGLYNYAYQVSRDQDIARDAIHILFIRIRNKRRSLADVQNIKGYLMRAIYRIVLDELEKKKRKFQVIDNCIEEHFPIELSAETKMINFEISEERRVQLEDAMNQLSSRQRQAVLLMYKEDLSYREIAEIMGMEQVKSARKLIYRAISSLKAFFSN</sequence>
<proteinExistence type="inferred from homology"/>
<dbReference type="OrthoDB" id="9150024at2"/>
<protein>
    <submittedName>
        <fullName evidence="7">RNA polymerase sigma factor</fullName>
    </submittedName>
</protein>
<dbReference type="RefSeq" id="WP_141613999.1">
    <property type="nucleotide sequence ID" value="NZ_CP041253.1"/>
</dbReference>
<comment type="similarity">
    <text evidence="1">Belongs to the sigma-70 factor family. ECF subfamily.</text>
</comment>
<dbReference type="GO" id="GO:0003677">
    <property type="term" value="F:DNA binding"/>
    <property type="evidence" value="ECO:0007669"/>
    <property type="project" value="InterPro"/>
</dbReference>
<dbReference type="GO" id="GO:0006352">
    <property type="term" value="P:DNA-templated transcription initiation"/>
    <property type="evidence" value="ECO:0007669"/>
    <property type="project" value="InterPro"/>
</dbReference>
<accession>A0A514CFZ7</accession>
<evidence type="ECO:0000259" key="5">
    <source>
        <dbReference type="Pfam" id="PF04542"/>
    </source>
</evidence>
<dbReference type="InterPro" id="IPR013324">
    <property type="entry name" value="RNA_pol_sigma_r3/r4-like"/>
</dbReference>
<keyword evidence="2" id="KW-0805">Transcription regulation</keyword>
<gene>
    <name evidence="7" type="ORF">FKX85_06740</name>
</gene>
<keyword evidence="8" id="KW-1185">Reference proteome</keyword>
<dbReference type="Proteomes" id="UP000316614">
    <property type="component" value="Chromosome"/>
</dbReference>
<dbReference type="InterPro" id="IPR013249">
    <property type="entry name" value="RNA_pol_sigma70_r4_t2"/>
</dbReference>
<dbReference type="PANTHER" id="PTHR43133">
    <property type="entry name" value="RNA POLYMERASE ECF-TYPE SIGMA FACTO"/>
    <property type="match status" value="1"/>
</dbReference>
<reference evidence="7 8" key="1">
    <citation type="submission" date="2019-06" db="EMBL/GenBank/DDBJ databases">
        <title>Echinicola alkalisoli sp. nov. isolated from saline soil.</title>
        <authorList>
            <person name="Sun J.-Q."/>
            <person name="Xu L."/>
        </authorList>
    </citation>
    <scope>NUCLEOTIDE SEQUENCE [LARGE SCALE GENOMIC DNA]</scope>
    <source>
        <strain evidence="7 8">LN3S3</strain>
    </source>
</reference>
<evidence type="ECO:0000256" key="1">
    <source>
        <dbReference type="ARBA" id="ARBA00010641"/>
    </source>
</evidence>
<dbReference type="SUPFAM" id="SSF88659">
    <property type="entry name" value="Sigma3 and sigma4 domains of RNA polymerase sigma factors"/>
    <property type="match status" value="1"/>
</dbReference>
<dbReference type="Gene3D" id="1.10.10.10">
    <property type="entry name" value="Winged helix-like DNA-binding domain superfamily/Winged helix DNA-binding domain"/>
    <property type="match status" value="1"/>
</dbReference>
<dbReference type="AlphaFoldDB" id="A0A514CFZ7"/>
<dbReference type="InterPro" id="IPR014284">
    <property type="entry name" value="RNA_pol_sigma-70_dom"/>
</dbReference>
<dbReference type="KEGG" id="echi:FKX85_06740"/>
<dbReference type="CDD" id="cd06171">
    <property type="entry name" value="Sigma70_r4"/>
    <property type="match status" value="1"/>
</dbReference>
<dbReference type="GO" id="GO:0016987">
    <property type="term" value="F:sigma factor activity"/>
    <property type="evidence" value="ECO:0007669"/>
    <property type="project" value="UniProtKB-KW"/>
</dbReference>
<dbReference type="InterPro" id="IPR039425">
    <property type="entry name" value="RNA_pol_sigma-70-like"/>
</dbReference>
<keyword evidence="4" id="KW-0804">Transcription</keyword>
<evidence type="ECO:0000256" key="2">
    <source>
        <dbReference type="ARBA" id="ARBA00023015"/>
    </source>
</evidence>
<dbReference type="SUPFAM" id="SSF88946">
    <property type="entry name" value="Sigma2 domain of RNA polymerase sigma factors"/>
    <property type="match status" value="1"/>
</dbReference>